<accession>A0ACA9Y5D8</accession>
<keyword evidence="1" id="KW-0687">Ribonucleoprotein</keyword>
<organism evidence="1 2">
    <name type="scientific">[Candida] jaroonii</name>
    <dbReference type="NCBI Taxonomy" id="467808"/>
    <lineage>
        <taxon>Eukaryota</taxon>
        <taxon>Fungi</taxon>
        <taxon>Dikarya</taxon>
        <taxon>Ascomycota</taxon>
        <taxon>Saccharomycotina</taxon>
        <taxon>Pichiomycetes</taxon>
        <taxon>Debaryomycetaceae</taxon>
        <taxon>Yamadazyma</taxon>
    </lineage>
</organism>
<reference evidence="1" key="1">
    <citation type="submission" date="2022-06" db="EMBL/GenBank/DDBJ databases">
        <authorList>
            <person name="Legras J.-L."/>
            <person name="Devillers H."/>
            <person name="Grondin C."/>
        </authorList>
    </citation>
    <scope>NUCLEOTIDE SEQUENCE</scope>
    <source>
        <strain evidence="1">CLIB 1444</strain>
    </source>
</reference>
<proteinExistence type="predicted"/>
<comment type="caution">
    <text evidence="1">The sequence shown here is derived from an EMBL/GenBank/DDBJ whole genome shotgun (WGS) entry which is preliminary data.</text>
</comment>
<keyword evidence="1" id="KW-0689">Ribosomal protein</keyword>
<gene>
    <name evidence="1" type="ORF">CLIB1444_03S04962</name>
</gene>
<dbReference type="EMBL" id="CALSDN010000003">
    <property type="protein sequence ID" value="CAH6720124.1"/>
    <property type="molecule type" value="Genomic_DNA"/>
</dbReference>
<name>A0ACA9Y5D8_9ASCO</name>
<evidence type="ECO:0000313" key="1">
    <source>
        <dbReference type="EMBL" id="CAH6720124.1"/>
    </source>
</evidence>
<evidence type="ECO:0000313" key="2">
    <source>
        <dbReference type="Proteomes" id="UP001152531"/>
    </source>
</evidence>
<dbReference type="Proteomes" id="UP001152531">
    <property type="component" value="Unassembled WGS sequence"/>
</dbReference>
<sequence length="324" mass="37776">MSLRLIFKRYQSYSLSKFSNLEELKLNTSDFKGLFKYSTLNELYFQRGEKIVNELNLQLIENKISPPSSLNELIKLTINKPELIKIYNNATSLQNLNFFFENLKESSDYSFPVIDSNEILKSPILEDLEEVNNNFNIDKDLKDWIISSFGSILQFKSLLLNSAHSINGNGITWLISQPRNDESLKFSSFSSNFGNKDKLSIVNTYNNGTIDDSLRSNQLYKNQKQKELKENLKLEKEPEQQEVVEEEFNPILGTIEEAEFQNLFNEKSIIPLLAIDASPRNYLKDYGVFGNQRYLDNVWKCINWDIVKQRTPKKDSQNFSFDYE</sequence>
<keyword evidence="2" id="KW-1185">Reference proteome</keyword>
<protein>
    <submittedName>
        <fullName evidence="1">37S ribosomal protein Mrp1p, mitochondrial</fullName>
    </submittedName>
</protein>